<comment type="caution">
    <text evidence="1">The sequence shown here is derived from an EMBL/GenBank/DDBJ whole genome shotgun (WGS) entry which is preliminary data.</text>
</comment>
<protein>
    <submittedName>
        <fullName evidence="1">Uncharacterized protein</fullName>
    </submittedName>
</protein>
<keyword evidence="2" id="KW-1185">Reference proteome</keyword>
<dbReference type="AlphaFoldDB" id="A0A4Y2C983"/>
<accession>A0A4Y2C983</accession>
<dbReference type="OrthoDB" id="6433986at2759"/>
<evidence type="ECO:0000313" key="2">
    <source>
        <dbReference type="Proteomes" id="UP000499080"/>
    </source>
</evidence>
<reference evidence="1 2" key="1">
    <citation type="journal article" date="2019" name="Sci. Rep.">
        <title>Orb-weaving spider Araneus ventricosus genome elucidates the spidroin gene catalogue.</title>
        <authorList>
            <person name="Kono N."/>
            <person name="Nakamura H."/>
            <person name="Ohtoshi R."/>
            <person name="Moran D.A.P."/>
            <person name="Shinohara A."/>
            <person name="Yoshida Y."/>
            <person name="Fujiwara M."/>
            <person name="Mori M."/>
            <person name="Tomita M."/>
            <person name="Arakawa K."/>
        </authorList>
    </citation>
    <scope>NUCLEOTIDE SEQUENCE [LARGE SCALE GENOMIC DNA]</scope>
</reference>
<organism evidence="1 2">
    <name type="scientific">Araneus ventricosus</name>
    <name type="common">Orbweaver spider</name>
    <name type="synonym">Epeira ventricosa</name>
    <dbReference type="NCBI Taxonomy" id="182803"/>
    <lineage>
        <taxon>Eukaryota</taxon>
        <taxon>Metazoa</taxon>
        <taxon>Ecdysozoa</taxon>
        <taxon>Arthropoda</taxon>
        <taxon>Chelicerata</taxon>
        <taxon>Arachnida</taxon>
        <taxon>Araneae</taxon>
        <taxon>Araneomorphae</taxon>
        <taxon>Entelegynae</taxon>
        <taxon>Araneoidea</taxon>
        <taxon>Araneidae</taxon>
        <taxon>Araneus</taxon>
    </lineage>
</organism>
<proteinExistence type="predicted"/>
<dbReference type="Proteomes" id="UP000499080">
    <property type="component" value="Unassembled WGS sequence"/>
</dbReference>
<evidence type="ECO:0000313" key="1">
    <source>
        <dbReference type="EMBL" id="GBM00604.1"/>
    </source>
</evidence>
<dbReference type="EMBL" id="BGPR01000158">
    <property type="protein sequence ID" value="GBM00604.1"/>
    <property type="molecule type" value="Genomic_DNA"/>
</dbReference>
<sequence>MAFLGLTRKKELQVLATELGLPVWDNLKIIQLRDLITSSRKYEEEFVKNLLSSIADERKMAFWNGILCEDEQLKRVAEDEQVEKEHLFELEKLKIQLELQKNSQKEAIAQG</sequence>
<name>A0A4Y2C983_ARAVE</name>
<gene>
    <name evidence="1" type="ORF">AVEN_77400_1</name>
</gene>